<dbReference type="FunFam" id="3.40.50.2000:FF:000072">
    <property type="entry name" value="Glycosyl transferase"/>
    <property type="match status" value="1"/>
</dbReference>
<dbReference type="PANTHER" id="PTHR48050">
    <property type="entry name" value="STEROL 3-BETA-GLUCOSYLTRANSFERASE"/>
    <property type="match status" value="1"/>
</dbReference>
<gene>
    <name evidence="2" type="ORF">G7B40_005090</name>
</gene>
<comment type="caution">
    <text evidence="2">The sequence shown here is derived from an EMBL/GenBank/DDBJ whole genome shotgun (WGS) entry which is preliminary data.</text>
</comment>
<accession>A0AAP5I537</accession>
<dbReference type="SUPFAM" id="SSF53756">
    <property type="entry name" value="UDP-Glycosyltransferase/glycogen phosphorylase"/>
    <property type="match status" value="1"/>
</dbReference>
<evidence type="ECO:0000313" key="3">
    <source>
        <dbReference type="Proteomes" id="UP000667802"/>
    </source>
</evidence>
<protein>
    <submittedName>
        <fullName evidence="2">Glycosyltransferase</fullName>
    </submittedName>
</protein>
<dbReference type="GO" id="GO:0016758">
    <property type="term" value="F:hexosyltransferase activity"/>
    <property type="evidence" value="ECO:0007669"/>
    <property type="project" value="UniProtKB-ARBA"/>
</dbReference>
<dbReference type="Gene3D" id="3.40.50.2000">
    <property type="entry name" value="Glycogen Phosphorylase B"/>
    <property type="match status" value="2"/>
</dbReference>
<dbReference type="Pfam" id="PF06722">
    <property type="entry name" value="EryCIII-like_C"/>
    <property type="match status" value="1"/>
</dbReference>
<dbReference type="EMBL" id="JAALHA020000001">
    <property type="protein sequence ID" value="MDR9893949.1"/>
    <property type="molecule type" value="Genomic_DNA"/>
</dbReference>
<dbReference type="AlphaFoldDB" id="A0AAP5I537"/>
<evidence type="ECO:0000259" key="1">
    <source>
        <dbReference type="Pfam" id="PF06722"/>
    </source>
</evidence>
<dbReference type="InterPro" id="IPR002213">
    <property type="entry name" value="UDP_glucos_trans"/>
</dbReference>
<dbReference type="GO" id="GO:0008194">
    <property type="term" value="F:UDP-glycosyltransferase activity"/>
    <property type="evidence" value="ECO:0007669"/>
    <property type="project" value="InterPro"/>
</dbReference>
<dbReference type="Proteomes" id="UP000667802">
    <property type="component" value="Unassembled WGS sequence"/>
</dbReference>
<feature type="domain" description="Erythromycin biosynthesis protein CIII-like C-terminal" evidence="1">
    <location>
        <begin position="281"/>
        <end position="416"/>
    </location>
</feature>
<dbReference type="RefSeq" id="WP_208339605.1">
    <property type="nucleotide sequence ID" value="NZ_CAWQFN010000556.1"/>
</dbReference>
<reference evidence="3" key="1">
    <citation type="journal article" date="2021" name="Science">
        <title>Hunting the eagle killer: A cyanobacterial neurotoxin causes vacuolar myelinopathy.</title>
        <authorList>
            <person name="Breinlinger S."/>
            <person name="Phillips T.J."/>
            <person name="Haram B.N."/>
            <person name="Mares J."/>
            <person name="Martinez Yerena J.A."/>
            <person name="Hrouzek P."/>
            <person name="Sobotka R."/>
            <person name="Henderson W.M."/>
            <person name="Schmieder P."/>
            <person name="Williams S.M."/>
            <person name="Lauderdale J.D."/>
            <person name="Wilde H.D."/>
            <person name="Gerrin W."/>
            <person name="Kust A."/>
            <person name="Washington J.W."/>
            <person name="Wagner C."/>
            <person name="Geier B."/>
            <person name="Liebeke M."/>
            <person name="Enke H."/>
            <person name="Niedermeyer T.H.J."/>
            <person name="Wilde S.B."/>
        </authorList>
    </citation>
    <scope>NUCLEOTIDE SEQUENCE [LARGE SCALE GENOMIC DNA]</scope>
    <source>
        <strain evidence="3">Thurmond2011</strain>
    </source>
</reference>
<dbReference type="PANTHER" id="PTHR48050:SF13">
    <property type="entry name" value="STEROL 3-BETA-GLUCOSYLTRANSFERASE UGT80A2"/>
    <property type="match status" value="1"/>
</dbReference>
<evidence type="ECO:0000313" key="2">
    <source>
        <dbReference type="EMBL" id="MDR9893949.1"/>
    </source>
</evidence>
<sequence length="436" mass="47830">MSRFLFGTISLTGHVNPCLPIVRSLVERGHEVLWYTGIGFKSKVEATGAYHIPILTGLDLSSANPIHQSFIEKKNSLNGLNKLKYSLKHHFIDSAVEQLKALTDILHQFPADILVADSYFLGASWLHEIGGPPWAALNTTGLLLNSDDTAPFSSAIKPDASTLGRWRNCFLNWLYPEVLFNDVTAYLDQARGSVGLPPLHQGFFNATLSPFLFLQATVPEFEYPRSDLPPSVHFIGSLLPEPSTFFTPPAWWDDLNSGKPVIHVTQGTVATNPENLIVPTLRALANEDVLVVATIGGKSLTSIKFDNYPANARIEQFVPHYHLLPHVNVMVTNGGYGGVQAALSFGVPLVVAGQTEDKPEVCARVEWAGVGINLKTNKPTPIQVRDAVRKILTSADYQKKVQLFQAQIARYNAAKEAVILLEQLAATKQPVLRVLS</sequence>
<dbReference type="InterPro" id="IPR010610">
    <property type="entry name" value="EryCIII-like_C"/>
</dbReference>
<keyword evidence="3" id="KW-1185">Reference proteome</keyword>
<proteinExistence type="predicted"/>
<dbReference type="InterPro" id="IPR050426">
    <property type="entry name" value="Glycosyltransferase_28"/>
</dbReference>
<organism evidence="2 3">
    <name type="scientific">Aetokthonos hydrillicola Thurmond2011</name>
    <dbReference type="NCBI Taxonomy" id="2712845"/>
    <lineage>
        <taxon>Bacteria</taxon>
        <taxon>Bacillati</taxon>
        <taxon>Cyanobacteriota</taxon>
        <taxon>Cyanophyceae</taxon>
        <taxon>Nostocales</taxon>
        <taxon>Hapalosiphonaceae</taxon>
        <taxon>Aetokthonos</taxon>
    </lineage>
</organism>
<dbReference type="GO" id="GO:0017000">
    <property type="term" value="P:antibiotic biosynthetic process"/>
    <property type="evidence" value="ECO:0007669"/>
    <property type="project" value="UniProtKB-ARBA"/>
</dbReference>
<name>A0AAP5I537_9CYAN</name>
<dbReference type="CDD" id="cd03784">
    <property type="entry name" value="GT1_Gtf-like"/>
    <property type="match status" value="1"/>
</dbReference>